<evidence type="ECO:0000259" key="9">
    <source>
        <dbReference type="Pfam" id="PF00361"/>
    </source>
</evidence>
<accession>A0A399QTQ2</accession>
<feature type="transmembrane region" description="Helical" evidence="8">
    <location>
        <begin position="246"/>
        <end position="263"/>
    </location>
</feature>
<dbReference type="OrthoDB" id="9811798at2"/>
<feature type="transmembrane region" description="Helical" evidence="8">
    <location>
        <begin position="275"/>
        <end position="293"/>
    </location>
</feature>
<dbReference type="AlphaFoldDB" id="A0A399QTQ2"/>
<dbReference type="NCBIfam" id="NF009310">
    <property type="entry name" value="PRK12668.1"/>
    <property type="match status" value="1"/>
</dbReference>
<reference evidence="10 11" key="1">
    <citation type="submission" date="2018-08" db="EMBL/GenBank/DDBJ databases">
        <title>Henriciella mobilis sp. nov., isolated from seawater.</title>
        <authorList>
            <person name="Cheng H."/>
            <person name="Wu Y.-H."/>
            <person name="Xu X.-W."/>
            <person name="Guo L.-L."/>
        </authorList>
    </citation>
    <scope>NUCLEOTIDE SEQUENCE [LARGE SCALE GENOMIC DNA]</scope>
    <source>
        <strain evidence="10 11">CCUG66934</strain>
    </source>
</reference>
<gene>
    <name evidence="10" type="ORF">D1224_12415</name>
</gene>
<dbReference type="InterPro" id="IPR001750">
    <property type="entry name" value="ND/Mrp_TM"/>
</dbReference>
<keyword evidence="2" id="KW-1003">Cell membrane</keyword>
<keyword evidence="11" id="KW-1185">Reference proteome</keyword>
<feature type="transmembrane region" description="Helical" evidence="8">
    <location>
        <begin position="150"/>
        <end position="172"/>
    </location>
</feature>
<dbReference type="GO" id="GO:0042773">
    <property type="term" value="P:ATP synthesis coupled electron transport"/>
    <property type="evidence" value="ECO:0007669"/>
    <property type="project" value="InterPro"/>
</dbReference>
<feature type="transmembrane region" description="Helical" evidence="8">
    <location>
        <begin position="217"/>
        <end position="240"/>
    </location>
</feature>
<dbReference type="Proteomes" id="UP000265431">
    <property type="component" value="Unassembled WGS sequence"/>
</dbReference>
<feature type="transmembrane region" description="Helical" evidence="8">
    <location>
        <begin position="112"/>
        <end position="138"/>
    </location>
</feature>
<evidence type="ECO:0000256" key="1">
    <source>
        <dbReference type="ARBA" id="ARBA00004651"/>
    </source>
</evidence>
<dbReference type="RefSeq" id="WP_119380284.1">
    <property type="nucleotide sequence ID" value="NZ_QWGB01000008.1"/>
</dbReference>
<evidence type="ECO:0000256" key="6">
    <source>
        <dbReference type="ARBA" id="ARBA00023136"/>
    </source>
</evidence>
<dbReference type="GO" id="GO:0008137">
    <property type="term" value="F:NADH dehydrogenase (ubiquinone) activity"/>
    <property type="evidence" value="ECO:0007669"/>
    <property type="project" value="InterPro"/>
</dbReference>
<comment type="caution">
    <text evidence="10">The sequence shown here is derived from an EMBL/GenBank/DDBJ whole genome shotgun (WGS) entry which is preliminary data.</text>
</comment>
<feature type="transmembrane region" description="Helical" evidence="8">
    <location>
        <begin position="69"/>
        <end position="92"/>
    </location>
</feature>
<feature type="transmembrane region" description="Helical" evidence="8">
    <location>
        <begin position="558"/>
        <end position="581"/>
    </location>
</feature>
<dbReference type="GO" id="GO:0005886">
    <property type="term" value="C:plasma membrane"/>
    <property type="evidence" value="ECO:0007669"/>
    <property type="project" value="UniProtKB-SubCell"/>
</dbReference>
<evidence type="ECO:0000313" key="10">
    <source>
        <dbReference type="EMBL" id="RIJ21565.1"/>
    </source>
</evidence>
<dbReference type="Pfam" id="PF00361">
    <property type="entry name" value="Proton_antipo_M"/>
    <property type="match status" value="1"/>
</dbReference>
<dbReference type="EMBL" id="QWGB01000008">
    <property type="protein sequence ID" value="RIJ21565.1"/>
    <property type="molecule type" value="Genomic_DNA"/>
</dbReference>
<feature type="transmembrane region" description="Helical" evidence="8">
    <location>
        <begin position="184"/>
        <end position="205"/>
    </location>
</feature>
<keyword evidence="5" id="KW-0560">Oxidoreductase</keyword>
<dbReference type="PANTHER" id="PTHR42682:SF4">
    <property type="entry name" value="NADH-UBIQUINONE_PLASTOQUINONE"/>
    <property type="match status" value="1"/>
</dbReference>
<feature type="transmembrane region" description="Helical" evidence="8">
    <location>
        <begin position="512"/>
        <end position="538"/>
    </location>
</feature>
<evidence type="ECO:0000256" key="7">
    <source>
        <dbReference type="RuleBase" id="RU000320"/>
    </source>
</evidence>
<evidence type="ECO:0000256" key="3">
    <source>
        <dbReference type="ARBA" id="ARBA00022692"/>
    </source>
</evidence>
<sequence>MNGLLATINPGLVLILAGMLAAVTPVQRIRQGLALLAPVIATALLLAAPRETDLASLSMMGFDMVLYRVDSLSFIFGLAFLIAAFINAVYALHQDSQFEDTMGLTYMGAAVAAAFCGDFISLFVFWELTAITSVFLIFRSGTQAAYKAGMRYLGLHVLSGVLLLFGAMQIYFDTGDMSIRALELGNPGVLLVFLAFGIKAGFPFLHTWIADAYPKATVVGTVILSAFTTKLAIYALARTFAGEQSLIWIGAIMTIYPVFFAVVENDLRKVLSFSLNNQLGFMVCAIGVGTPLALNGAAAHAFCHIMYKSLLFMSMGAVLYRTGTAKATELGGLFRTMPWTTVFCLIGAASISAFPLFSGFVSKSLTMSAVAGGAFLIPWLMLLFASAGVLEHSGIKIPYFAFFGHDSGKRPKEAPFNMLVAMGLAAFICIAVGLPAFFPGFGFNWLYSILPFANDPYTVRYEPYTGDHILTQMQLLVLAVFAFALLQRLGAYPPEKRGIIIDTDIIYRKAGYGLATWAGLVWTKVGPAMSGVFGGISARTFSRLEAAFSPRGTLASGGLFNGMAIWTAVLLGLALLIAFFIR</sequence>
<dbReference type="PRINTS" id="PR01437">
    <property type="entry name" value="NUOXDRDTASE4"/>
</dbReference>
<evidence type="ECO:0000256" key="5">
    <source>
        <dbReference type="ARBA" id="ARBA00023002"/>
    </source>
</evidence>
<keyword evidence="4 8" id="KW-1133">Transmembrane helix</keyword>
<dbReference type="InterPro" id="IPR003918">
    <property type="entry name" value="NADH_UbQ_OxRdtase"/>
</dbReference>
<keyword evidence="3 7" id="KW-0812">Transmembrane</keyword>
<feature type="transmembrane region" description="Helical" evidence="8">
    <location>
        <begin position="299"/>
        <end position="320"/>
    </location>
</feature>
<proteinExistence type="predicted"/>
<feature type="transmembrane region" description="Helical" evidence="8">
    <location>
        <begin position="416"/>
        <end position="438"/>
    </location>
</feature>
<feature type="transmembrane region" description="Helical" evidence="8">
    <location>
        <begin position="332"/>
        <end position="357"/>
    </location>
</feature>
<dbReference type="GO" id="GO:0016491">
    <property type="term" value="F:oxidoreductase activity"/>
    <property type="evidence" value="ECO:0007669"/>
    <property type="project" value="UniProtKB-KW"/>
</dbReference>
<evidence type="ECO:0000256" key="2">
    <source>
        <dbReference type="ARBA" id="ARBA00022475"/>
    </source>
</evidence>
<comment type="subcellular location">
    <subcellularLocation>
        <location evidence="1">Cell membrane</location>
        <topology evidence="1">Multi-pass membrane protein</topology>
    </subcellularLocation>
    <subcellularLocation>
        <location evidence="7">Membrane</location>
        <topology evidence="7">Multi-pass membrane protein</topology>
    </subcellularLocation>
</comment>
<evidence type="ECO:0000313" key="11">
    <source>
        <dbReference type="Proteomes" id="UP000265431"/>
    </source>
</evidence>
<evidence type="ECO:0000256" key="4">
    <source>
        <dbReference type="ARBA" id="ARBA00022989"/>
    </source>
</evidence>
<name>A0A399QTQ2_9PROT</name>
<organism evidence="10 11">
    <name type="scientific">Henriciella barbarensis</name>
    <dbReference type="NCBI Taxonomy" id="86342"/>
    <lineage>
        <taxon>Bacteria</taxon>
        <taxon>Pseudomonadati</taxon>
        <taxon>Pseudomonadota</taxon>
        <taxon>Alphaproteobacteria</taxon>
        <taxon>Hyphomonadales</taxon>
        <taxon>Hyphomonadaceae</taxon>
        <taxon>Henriciella</taxon>
    </lineage>
</organism>
<feature type="domain" description="NADH:quinone oxidoreductase/Mrp antiporter transmembrane" evidence="9">
    <location>
        <begin position="117"/>
        <end position="380"/>
    </location>
</feature>
<feature type="transmembrane region" description="Helical" evidence="8">
    <location>
        <begin position="469"/>
        <end position="491"/>
    </location>
</feature>
<feature type="transmembrane region" description="Helical" evidence="8">
    <location>
        <begin position="369"/>
        <end position="390"/>
    </location>
</feature>
<dbReference type="PANTHER" id="PTHR42682">
    <property type="entry name" value="HYDROGENASE-4 COMPONENT F"/>
    <property type="match status" value="1"/>
</dbReference>
<evidence type="ECO:0000256" key="8">
    <source>
        <dbReference type="SAM" id="Phobius"/>
    </source>
</evidence>
<keyword evidence="6 8" id="KW-0472">Membrane</keyword>
<dbReference type="InterPro" id="IPR052175">
    <property type="entry name" value="ComplexI-like_HydComp"/>
</dbReference>
<protein>
    <submittedName>
        <fullName evidence="10">Na(+)/H(+) antiporter subunit D</fullName>
    </submittedName>
</protein>